<dbReference type="AlphaFoldDB" id="A0A495E8R7"/>
<dbReference type="RefSeq" id="WP_170146728.1">
    <property type="nucleotide sequence ID" value="NZ_RBIQ01000008.1"/>
</dbReference>
<evidence type="ECO:0008006" key="5">
    <source>
        <dbReference type="Google" id="ProtNLM"/>
    </source>
</evidence>
<sequence>MKSKQTILYILLAASVITSIIFITKTVSTQKKLEESIAAQKELQNRVEVEDNILEADSLLIKGQYSKALKVYDAQLSNKAQFNKELKLKIALTNKLQALGDNLPAKTKEFIPENIDSLQNANKEKTQVFTREVDSLNFALKKARVQVKRMRAQLQDNSLGAYVTFKSKKGNYIHYVGKVTNQKANGFGIAILDSGSRYEGQWHNNQRHGEGVFYWKDGEHYKGSYENDERNGEGTYYWTNGEKYVGHWKGDKRNGQGIFYNKKGDIITQGVWENDKLVEQKK</sequence>
<evidence type="ECO:0000313" key="4">
    <source>
        <dbReference type="Proteomes" id="UP000269412"/>
    </source>
</evidence>
<keyword evidence="2" id="KW-0472">Membrane</keyword>
<dbReference type="EMBL" id="RBIQ01000008">
    <property type="protein sequence ID" value="RKR13051.1"/>
    <property type="molecule type" value="Genomic_DNA"/>
</dbReference>
<dbReference type="Gene3D" id="2.20.110.10">
    <property type="entry name" value="Histone H3 K4-specific methyltransferase SET7/9 N-terminal domain"/>
    <property type="match status" value="2"/>
</dbReference>
<evidence type="ECO:0000313" key="3">
    <source>
        <dbReference type="EMBL" id="RKR13051.1"/>
    </source>
</evidence>
<keyword evidence="2" id="KW-1133">Transmembrane helix</keyword>
<dbReference type="Pfam" id="PF02493">
    <property type="entry name" value="MORN"/>
    <property type="match status" value="3"/>
</dbReference>
<dbReference type="Proteomes" id="UP000269412">
    <property type="component" value="Unassembled WGS sequence"/>
</dbReference>
<gene>
    <name evidence="3" type="ORF">CLV91_1765</name>
</gene>
<dbReference type="PANTHER" id="PTHR43215:SF14">
    <property type="entry name" value="RADIAL SPOKE HEAD 1 HOMOLOG"/>
    <property type="match status" value="1"/>
</dbReference>
<protein>
    <recommendedName>
        <fullName evidence="5">MORN repeat protein</fullName>
    </recommendedName>
</protein>
<comment type="caution">
    <text evidence="3">The sequence shown here is derived from an EMBL/GenBank/DDBJ whole genome shotgun (WGS) entry which is preliminary data.</text>
</comment>
<evidence type="ECO:0000256" key="1">
    <source>
        <dbReference type="ARBA" id="ARBA00022737"/>
    </source>
</evidence>
<evidence type="ECO:0000256" key="2">
    <source>
        <dbReference type="SAM" id="Phobius"/>
    </source>
</evidence>
<accession>A0A495E8R7</accession>
<keyword evidence="1" id="KW-0677">Repeat</keyword>
<dbReference type="PANTHER" id="PTHR43215">
    <property type="entry name" value="RADIAL SPOKE HEAD 1 HOMOLOG"/>
    <property type="match status" value="1"/>
</dbReference>
<dbReference type="SUPFAM" id="SSF82185">
    <property type="entry name" value="Histone H3 K4-specific methyltransferase SET7/9 N-terminal domain"/>
    <property type="match status" value="1"/>
</dbReference>
<organism evidence="3 4">
    <name type="scientific">Maribacter vaceletii</name>
    <dbReference type="NCBI Taxonomy" id="1206816"/>
    <lineage>
        <taxon>Bacteria</taxon>
        <taxon>Pseudomonadati</taxon>
        <taxon>Bacteroidota</taxon>
        <taxon>Flavobacteriia</taxon>
        <taxon>Flavobacteriales</taxon>
        <taxon>Flavobacteriaceae</taxon>
        <taxon>Maribacter</taxon>
    </lineage>
</organism>
<keyword evidence="2" id="KW-0812">Transmembrane</keyword>
<dbReference type="InterPro" id="IPR003409">
    <property type="entry name" value="MORN"/>
</dbReference>
<feature type="transmembrane region" description="Helical" evidence="2">
    <location>
        <begin position="6"/>
        <end position="24"/>
    </location>
</feature>
<name>A0A495E8R7_9FLAO</name>
<proteinExistence type="predicted"/>
<dbReference type="SMART" id="SM00698">
    <property type="entry name" value="MORN"/>
    <property type="match status" value="3"/>
</dbReference>
<keyword evidence="4" id="KW-1185">Reference proteome</keyword>
<reference evidence="3 4" key="1">
    <citation type="submission" date="2018-10" db="EMBL/GenBank/DDBJ databases">
        <title>Genomic Encyclopedia of Archaeal and Bacterial Type Strains, Phase II (KMG-II): from individual species to whole genera.</title>
        <authorList>
            <person name="Goeker M."/>
        </authorList>
    </citation>
    <scope>NUCLEOTIDE SEQUENCE [LARGE SCALE GENOMIC DNA]</scope>
    <source>
        <strain evidence="3 4">DSM 25230</strain>
    </source>
</reference>